<keyword evidence="5 7" id="KW-1133">Transmembrane helix</keyword>
<evidence type="ECO:0000256" key="5">
    <source>
        <dbReference type="ARBA" id="ARBA00022989"/>
    </source>
</evidence>
<evidence type="ECO:0000256" key="6">
    <source>
        <dbReference type="ARBA" id="ARBA00023136"/>
    </source>
</evidence>
<keyword evidence="4 7" id="KW-0812">Transmembrane</keyword>
<dbReference type="PANTHER" id="PTHR11660">
    <property type="entry name" value="SOLUTE CARRIER FAMILY 40 MEMBER"/>
    <property type="match status" value="1"/>
</dbReference>
<evidence type="ECO:0000313" key="9">
    <source>
        <dbReference type="Proteomes" id="UP001498771"/>
    </source>
</evidence>
<proteinExistence type="inferred from homology"/>
<feature type="transmembrane region" description="Helical" evidence="7">
    <location>
        <begin position="186"/>
        <end position="208"/>
    </location>
</feature>
<dbReference type="Proteomes" id="UP001498771">
    <property type="component" value="Unassembled WGS sequence"/>
</dbReference>
<comment type="function">
    <text evidence="7">May be involved in iron transport and iron homeostasis.</text>
</comment>
<feature type="transmembrane region" description="Helical" evidence="7">
    <location>
        <begin position="24"/>
        <end position="40"/>
    </location>
</feature>
<dbReference type="GeneID" id="90036794"/>
<dbReference type="SUPFAM" id="SSF103473">
    <property type="entry name" value="MFS general substrate transporter"/>
    <property type="match status" value="1"/>
</dbReference>
<keyword evidence="3 7" id="KW-0813">Transport</keyword>
<keyword evidence="9" id="KW-1185">Reference proteome</keyword>
<evidence type="ECO:0000256" key="1">
    <source>
        <dbReference type="ARBA" id="ARBA00004141"/>
    </source>
</evidence>
<feature type="transmembrane region" description="Helical" evidence="7">
    <location>
        <begin position="295"/>
        <end position="317"/>
    </location>
</feature>
<keyword evidence="7" id="KW-0406">Ion transport</keyword>
<feature type="transmembrane region" description="Helical" evidence="7">
    <location>
        <begin position="445"/>
        <end position="466"/>
    </location>
</feature>
<evidence type="ECO:0000256" key="2">
    <source>
        <dbReference type="ARBA" id="ARBA00006279"/>
    </source>
</evidence>
<sequence length="506" mass="55637">MAVDPKILVRVCISHFLSTWNSRVFEYTAVLLLASIFPQTLMPPSIYALARALSAILLAPAFGRQVDKVNRLVVVRRTIVLQRLAVCVSCVLLALMIHFNVGAPSSSLAIKAGSIAILSLIACVEKLMSIMNTVSVERDWVVVIAGANSADLRYTNSIMRRIDLFCKMIGPLAISFLIGFTLVGTAWLLVVFNFLSVFVEYFSIARVYQLVPALAVRARASDEAADSEAEQTGLLSTSDEEDVAPAPAANRSPFLTYTRHQLFLPSFALSCLYWNVLSFGGLFVTYMLAVGYSPAVIGILRTVSVTFELAATWLAPIVMSKIGPIRTGLWFLNWETICIFGAVVAIYHSDVVSSPSSPEPETLAAAVTSKFFFFFTSKSTFLVVCSVVLSRLGLWGFDLSAQTLIQEGVEPELRTTFSSVESSFQNAFELMSFASTIVFSKAETFWIPSAMSFAAVALGAVCMAAYTLKIRRHLFHVPNAQTFTRMFKSRESVRETVIQQELDEDV</sequence>
<organism evidence="8 9">
    <name type="scientific">Myxozyma melibiosi</name>
    <dbReference type="NCBI Taxonomy" id="54550"/>
    <lineage>
        <taxon>Eukaryota</taxon>
        <taxon>Fungi</taxon>
        <taxon>Dikarya</taxon>
        <taxon>Ascomycota</taxon>
        <taxon>Saccharomycotina</taxon>
        <taxon>Lipomycetes</taxon>
        <taxon>Lipomycetales</taxon>
        <taxon>Lipomycetaceae</taxon>
        <taxon>Myxozyma</taxon>
    </lineage>
</organism>
<protein>
    <recommendedName>
        <fullName evidence="7">Solute carrier family 40 member</fullName>
    </recommendedName>
</protein>
<dbReference type="RefSeq" id="XP_064770086.1">
    <property type="nucleotide sequence ID" value="XM_064911282.1"/>
</dbReference>
<feature type="transmembrane region" description="Helical" evidence="7">
    <location>
        <begin position="46"/>
        <end position="63"/>
    </location>
</feature>
<reference evidence="8 9" key="1">
    <citation type="submission" date="2024-03" db="EMBL/GenBank/DDBJ databases">
        <title>Genome-scale model development and genomic sequencing of the oleaginous clade Lipomyces.</title>
        <authorList>
            <consortium name="Lawrence Berkeley National Laboratory"/>
            <person name="Czajka J.J."/>
            <person name="Han Y."/>
            <person name="Kim J."/>
            <person name="Mondo S.J."/>
            <person name="Hofstad B.A."/>
            <person name="Robles A."/>
            <person name="Haridas S."/>
            <person name="Riley R."/>
            <person name="LaButti K."/>
            <person name="Pangilinan J."/>
            <person name="Andreopoulos W."/>
            <person name="Lipzen A."/>
            <person name="Yan J."/>
            <person name="Wang M."/>
            <person name="Ng V."/>
            <person name="Grigoriev I.V."/>
            <person name="Spatafora J.W."/>
            <person name="Magnuson J.K."/>
            <person name="Baker S.E."/>
            <person name="Pomraning K.R."/>
        </authorList>
    </citation>
    <scope>NUCLEOTIDE SEQUENCE [LARGE SCALE GENOMIC DNA]</scope>
    <source>
        <strain evidence="8 9">Phaff 52-87</strain>
    </source>
</reference>
<dbReference type="PANTHER" id="PTHR11660:SF57">
    <property type="entry name" value="SOLUTE CARRIER FAMILY 40 MEMBER"/>
    <property type="match status" value="1"/>
</dbReference>
<gene>
    <name evidence="8" type="ORF">BZA70DRAFT_270296</name>
</gene>
<feature type="transmembrane region" description="Helical" evidence="7">
    <location>
        <begin position="84"/>
        <end position="102"/>
    </location>
</feature>
<name>A0ABR1FB19_9ASCO</name>
<evidence type="ECO:0000256" key="4">
    <source>
        <dbReference type="ARBA" id="ARBA00022692"/>
    </source>
</evidence>
<keyword evidence="6 7" id="KW-0472">Membrane</keyword>
<evidence type="ECO:0000256" key="3">
    <source>
        <dbReference type="ARBA" id="ARBA00022448"/>
    </source>
</evidence>
<dbReference type="Pfam" id="PF06963">
    <property type="entry name" value="FPN1"/>
    <property type="match status" value="1"/>
</dbReference>
<feature type="transmembrane region" description="Helical" evidence="7">
    <location>
        <begin position="329"/>
        <end position="348"/>
    </location>
</feature>
<comment type="caution">
    <text evidence="8">The sequence shown here is derived from an EMBL/GenBank/DDBJ whole genome shotgun (WGS) entry which is preliminary data.</text>
</comment>
<comment type="caution">
    <text evidence="7">Lacks conserved residue(s) required for the propagation of feature annotation.</text>
</comment>
<dbReference type="EMBL" id="JBBJBU010000001">
    <property type="protein sequence ID" value="KAK7207053.1"/>
    <property type="molecule type" value="Genomic_DNA"/>
</dbReference>
<comment type="subcellular location">
    <subcellularLocation>
        <location evidence="1 7">Membrane</location>
        <topology evidence="1 7">Multi-pass membrane protein</topology>
    </subcellularLocation>
</comment>
<comment type="similarity">
    <text evidence="2 7">Belongs to the ferroportin (FP) (TC 2.A.100) family. SLC40A subfamily.</text>
</comment>
<evidence type="ECO:0000256" key="7">
    <source>
        <dbReference type="RuleBase" id="RU365065"/>
    </source>
</evidence>
<dbReference type="InterPro" id="IPR009716">
    <property type="entry name" value="Ferroportin-1"/>
</dbReference>
<dbReference type="InterPro" id="IPR036259">
    <property type="entry name" value="MFS_trans_sf"/>
</dbReference>
<evidence type="ECO:0000313" key="8">
    <source>
        <dbReference type="EMBL" id="KAK7207053.1"/>
    </source>
</evidence>
<accession>A0ABR1FB19</accession>
<feature type="transmembrane region" description="Helical" evidence="7">
    <location>
        <begin position="262"/>
        <end position="289"/>
    </location>
</feature>